<dbReference type="InterPro" id="IPR001127">
    <property type="entry name" value="PTS_EIIA_1_perm"/>
</dbReference>
<keyword evidence="5" id="KW-0808">Transferase</keyword>
<organism evidence="16 17">
    <name type="scientific">Enterococcus faecalis</name>
    <name type="common">Streptococcus faecalis</name>
    <dbReference type="NCBI Taxonomy" id="1351"/>
    <lineage>
        <taxon>Bacteria</taxon>
        <taxon>Bacillati</taxon>
        <taxon>Bacillota</taxon>
        <taxon>Bacilli</taxon>
        <taxon>Lactobacillales</taxon>
        <taxon>Enterococcaceae</taxon>
        <taxon>Enterococcus</taxon>
    </lineage>
</organism>
<dbReference type="Pfam" id="PF00367">
    <property type="entry name" value="PTS_EIIB"/>
    <property type="match status" value="1"/>
</dbReference>
<dbReference type="InterPro" id="IPR036878">
    <property type="entry name" value="Glu_permease_IIB"/>
</dbReference>
<evidence type="ECO:0000256" key="3">
    <source>
        <dbReference type="ARBA" id="ARBA00022475"/>
    </source>
</evidence>
<dbReference type="RefSeq" id="WP_170965572.1">
    <property type="nucleotide sequence ID" value="NZ_SIYF01000363.1"/>
</dbReference>
<keyword evidence="6" id="KW-0598">Phosphotransferase system</keyword>
<evidence type="ECO:0000259" key="14">
    <source>
        <dbReference type="PROSITE" id="PS51098"/>
    </source>
</evidence>
<dbReference type="InterPro" id="IPR013013">
    <property type="entry name" value="PTS_EIIC_1"/>
</dbReference>
<proteinExistence type="predicted"/>
<dbReference type="GO" id="GO:0005886">
    <property type="term" value="C:plasma membrane"/>
    <property type="evidence" value="ECO:0007669"/>
    <property type="project" value="UniProtKB-SubCell"/>
</dbReference>
<dbReference type="PROSITE" id="PS51093">
    <property type="entry name" value="PTS_EIIA_TYPE_1"/>
    <property type="match status" value="1"/>
</dbReference>
<dbReference type="GO" id="GO:0090563">
    <property type="term" value="F:protein-phosphocysteine-sugar phosphotransferase activity"/>
    <property type="evidence" value="ECO:0007669"/>
    <property type="project" value="TreeGrafter"/>
</dbReference>
<feature type="transmembrane region" description="Helical" evidence="12">
    <location>
        <begin position="53"/>
        <end position="72"/>
    </location>
</feature>
<reference evidence="16 17" key="1">
    <citation type="submission" date="2019-02" db="EMBL/GenBank/DDBJ databases">
        <title>Bacteria dissemination in different level of health care in South Africa: the effectiveness of infections prevention and control.</title>
        <authorList>
            <person name="Shobo C."/>
            <person name="Amoako D.G."/>
            <person name="Allam M."/>
            <person name="Ismail A."/>
            <person name="Bester L.A."/>
            <person name="Essack S.Y."/>
        </authorList>
    </citation>
    <scope>NUCLEOTIDE SEQUENCE [LARGE SCALE GENOMIC DNA]</scope>
    <source>
        <strain evidence="16 17">2SIL2</strain>
    </source>
</reference>
<feature type="domain" description="PTS EIIB type-1" evidence="14">
    <location>
        <begin position="158"/>
        <end position="240"/>
    </location>
</feature>
<feature type="transmembrane region" description="Helical" evidence="12">
    <location>
        <begin position="6"/>
        <end position="23"/>
    </location>
</feature>
<dbReference type="Proteomes" id="UP000305511">
    <property type="component" value="Unassembled WGS sequence"/>
</dbReference>
<evidence type="ECO:0000259" key="13">
    <source>
        <dbReference type="PROSITE" id="PS51093"/>
    </source>
</evidence>
<evidence type="ECO:0000313" key="16">
    <source>
        <dbReference type="EMBL" id="TKK75858.1"/>
    </source>
</evidence>
<keyword evidence="3" id="KW-1003">Cell membrane</keyword>
<evidence type="ECO:0000256" key="6">
    <source>
        <dbReference type="ARBA" id="ARBA00022683"/>
    </source>
</evidence>
<dbReference type="InterPro" id="IPR018113">
    <property type="entry name" value="PTrfase_EIIB_Cys"/>
</dbReference>
<accession>A0A4U3LJJ5</accession>
<dbReference type="PANTHER" id="PTHR30009">
    <property type="entry name" value="CYTOCHROME C-TYPE SYNTHESIS PROTEIN AND PTS TRANSMEMBRANE COMPONENT"/>
    <property type="match status" value="1"/>
</dbReference>
<dbReference type="InterPro" id="IPR011055">
    <property type="entry name" value="Dup_hybrid_motif"/>
</dbReference>
<dbReference type="Gene3D" id="3.30.1360.60">
    <property type="entry name" value="Glucose permease domain IIB"/>
    <property type="match status" value="1"/>
</dbReference>
<feature type="active site" description="Phosphocysteine intermediate; for EIIB activity" evidence="11">
    <location>
        <position position="180"/>
    </location>
</feature>
<name>A0A4U3LJJ5_ENTFL</name>
<keyword evidence="7 12" id="KW-0812">Transmembrane</keyword>
<dbReference type="Gene3D" id="2.70.70.10">
    <property type="entry name" value="Glucose Permease (Domain IIA)"/>
    <property type="match status" value="1"/>
</dbReference>
<dbReference type="NCBIfam" id="TIGR00826">
    <property type="entry name" value="EIIB_glc"/>
    <property type="match status" value="1"/>
</dbReference>
<evidence type="ECO:0000256" key="8">
    <source>
        <dbReference type="ARBA" id="ARBA00022777"/>
    </source>
</evidence>
<evidence type="ECO:0000256" key="7">
    <source>
        <dbReference type="ARBA" id="ARBA00022692"/>
    </source>
</evidence>
<dbReference type="InterPro" id="IPR050429">
    <property type="entry name" value="PTS_Glucose_EIICBA"/>
</dbReference>
<evidence type="ECO:0000259" key="15">
    <source>
        <dbReference type="PROSITE" id="PS51103"/>
    </source>
</evidence>
<keyword evidence="2" id="KW-0813">Transport</keyword>
<protein>
    <submittedName>
        <fullName evidence="16">PTS N-acetylglucosamine transporter subunit IIABC</fullName>
    </submittedName>
</protein>
<dbReference type="GO" id="GO:0015764">
    <property type="term" value="P:N-acetylglucosamine transport"/>
    <property type="evidence" value="ECO:0007669"/>
    <property type="project" value="TreeGrafter"/>
</dbReference>
<evidence type="ECO:0000256" key="9">
    <source>
        <dbReference type="ARBA" id="ARBA00022989"/>
    </source>
</evidence>
<feature type="domain" description="PTS EIIA type-1" evidence="13">
    <location>
        <begin position="282"/>
        <end position="360"/>
    </location>
</feature>
<feature type="transmembrane region" description="Helical" evidence="12">
    <location>
        <begin position="110"/>
        <end position="129"/>
    </location>
</feature>
<evidence type="ECO:0000256" key="5">
    <source>
        <dbReference type="ARBA" id="ARBA00022679"/>
    </source>
</evidence>
<evidence type="ECO:0000256" key="12">
    <source>
        <dbReference type="SAM" id="Phobius"/>
    </source>
</evidence>
<dbReference type="AlphaFoldDB" id="A0A4U3LJJ5"/>
<evidence type="ECO:0000256" key="10">
    <source>
        <dbReference type="ARBA" id="ARBA00023136"/>
    </source>
</evidence>
<dbReference type="GO" id="GO:0008982">
    <property type="term" value="F:protein-N(PI)-phosphohistidine-sugar phosphotransferase activity"/>
    <property type="evidence" value="ECO:0007669"/>
    <property type="project" value="InterPro"/>
</dbReference>
<dbReference type="GO" id="GO:0016301">
    <property type="term" value="F:kinase activity"/>
    <property type="evidence" value="ECO:0007669"/>
    <property type="project" value="UniProtKB-KW"/>
</dbReference>
<evidence type="ECO:0000256" key="11">
    <source>
        <dbReference type="PROSITE-ProRule" id="PRU00421"/>
    </source>
</evidence>
<feature type="domain" description="PTS EIIC type-1" evidence="15">
    <location>
        <begin position="1"/>
        <end position="141"/>
    </location>
</feature>
<dbReference type="SUPFAM" id="SSF51261">
    <property type="entry name" value="Duplicated hybrid motif"/>
    <property type="match status" value="1"/>
</dbReference>
<evidence type="ECO:0000256" key="1">
    <source>
        <dbReference type="ARBA" id="ARBA00004651"/>
    </source>
</evidence>
<dbReference type="PROSITE" id="PS00371">
    <property type="entry name" value="PTS_EIIA_TYPE_1_HIS"/>
    <property type="match status" value="1"/>
</dbReference>
<dbReference type="CDD" id="cd00212">
    <property type="entry name" value="PTS_IIB_glc"/>
    <property type="match status" value="1"/>
</dbReference>
<keyword evidence="4" id="KW-0762">Sugar transport</keyword>
<gene>
    <name evidence="16" type="ORF">EY666_13505</name>
</gene>
<feature type="transmembrane region" description="Helical" evidence="12">
    <location>
        <begin position="30"/>
        <end position="47"/>
    </location>
</feature>
<dbReference type="Pfam" id="PF00358">
    <property type="entry name" value="PTS_EIIA_1"/>
    <property type="match status" value="1"/>
</dbReference>
<dbReference type="SUPFAM" id="SSF55604">
    <property type="entry name" value="Glucose permease domain IIB"/>
    <property type="match status" value="1"/>
</dbReference>
<dbReference type="Pfam" id="PF02378">
    <property type="entry name" value="PTS_EIIC"/>
    <property type="match status" value="1"/>
</dbReference>
<evidence type="ECO:0000256" key="2">
    <source>
        <dbReference type="ARBA" id="ARBA00022448"/>
    </source>
</evidence>
<dbReference type="PROSITE" id="PS51098">
    <property type="entry name" value="PTS_EIIB_TYPE_1"/>
    <property type="match status" value="1"/>
</dbReference>
<evidence type="ECO:0000256" key="4">
    <source>
        <dbReference type="ARBA" id="ARBA00022597"/>
    </source>
</evidence>
<dbReference type="PROSITE" id="PS51103">
    <property type="entry name" value="PTS_EIIC_TYPE_1"/>
    <property type="match status" value="1"/>
</dbReference>
<dbReference type="NCBIfam" id="TIGR00830">
    <property type="entry name" value="PTBA"/>
    <property type="match status" value="1"/>
</dbReference>
<evidence type="ECO:0000313" key="17">
    <source>
        <dbReference type="Proteomes" id="UP000305511"/>
    </source>
</evidence>
<sequence length="360" mass="38796">QAGFFPVMMFGLPAGAFAIYQCARPEKKKVTASLMLAAGFAAFFTGVTEPLEFSFMFVAWPLYVLHAVFTGISLAFAAFMHWTAGFAFSAGFVDFFLSLKNPVANHPMMLVVQGLVFAAIYYFGFRFAITKFNLMTPGREEGDGEETPDVAEGDNKFASLARRIYDGLGADANVTSIDNCTTRLRLTVKDTGKVDQAKIKATGVPGVKVIDDTNIQVIVGTEVQFVADEMQRLYNHQAPATPVKETPVSQPVVEEKAPVSTKETELYSVANGKVIPISEVPDDVFSAKMMGDGFAVVPTDGEVSTPVAGKITSIFPTKHALGIQTDSGIEVLLHMGLDTVELQGGPFTLHVEEGQVVKKG</sequence>
<feature type="non-terminal residue" evidence="16">
    <location>
        <position position="1"/>
    </location>
</feature>
<dbReference type="PANTHER" id="PTHR30009:SF4">
    <property type="entry name" value="PTS SYSTEM N-ACETYLGLUCOSAMINE-SPECIFIC EIICBA COMPONENT"/>
    <property type="match status" value="1"/>
</dbReference>
<dbReference type="InterPro" id="IPR003352">
    <property type="entry name" value="PTS_EIIC"/>
</dbReference>
<keyword evidence="8" id="KW-0418">Kinase</keyword>
<dbReference type="GO" id="GO:0009401">
    <property type="term" value="P:phosphoenolpyruvate-dependent sugar phosphotransferase system"/>
    <property type="evidence" value="ECO:0007669"/>
    <property type="project" value="UniProtKB-KW"/>
</dbReference>
<feature type="non-terminal residue" evidence="16">
    <location>
        <position position="360"/>
    </location>
</feature>
<dbReference type="EMBL" id="SIYF01000363">
    <property type="protein sequence ID" value="TKK75858.1"/>
    <property type="molecule type" value="Genomic_DNA"/>
</dbReference>
<keyword evidence="10 12" id="KW-0472">Membrane</keyword>
<comment type="subcellular location">
    <subcellularLocation>
        <location evidence="1">Cell membrane</location>
        <topology evidence="1">Multi-pass membrane protein</topology>
    </subcellularLocation>
</comment>
<keyword evidence="9 12" id="KW-1133">Transmembrane helix</keyword>
<dbReference type="InterPro" id="IPR001996">
    <property type="entry name" value="PTS_IIB_1"/>
</dbReference>
<comment type="caution">
    <text evidence="16">The sequence shown here is derived from an EMBL/GenBank/DDBJ whole genome shotgun (WGS) entry which is preliminary data.</text>
</comment>
<dbReference type="PROSITE" id="PS01035">
    <property type="entry name" value="PTS_EIIB_TYPE_1_CYS"/>
    <property type="match status" value="1"/>
</dbReference>